<feature type="domain" description="RING-type" evidence="17">
    <location>
        <begin position="1846"/>
        <end position="1893"/>
    </location>
</feature>
<evidence type="ECO:0000256" key="7">
    <source>
        <dbReference type="ARBA" id="ARBA00022490"/>
    </source>
</evidence>
<dbReference type="PANTHER" id="PTHR12389">
    <property type="entry name" value="ZINC FINGER PROTEIN 294"/>
    <property type="match status" value="1"/>
</dbReference>
<dbReference type="EC" id="2.3.2.27" evidence="5 15"/>
<dbReference type="InterPro" id="IPR054478">
    <property type="entry name" value="LTN1_UBC"/>
</dbReference>
<dbReference type="Pfam" id="PF13639">
    <property type="entry name" value="zf-RING_2"/>
    <property type="match status" value="1"/>
</dbReference>
<dbReference type="SUPFAM" id="SSF57850">
    <property type="entry name" value="RING/U-box"/>
    <property type="match status" value="1"/>
</dbReference>
<dbReference type="InterPro" id="IPR054477">
    <property type="entry name" value="LTN1_E3_ligase_6th"/>
</dbReference>
<comment type="similarity">
    <text evidence="4 15">Belongs to the LTN1 family.</text>
</comment>
<feature type="transmembrane region" description="Helical" evidence="16">
    <location>
        <begin position="88"/>
        <end position="109"/>
    </location>
</feature>
<evidence type="ECO:0000256" key="15">
    <source>
        <dbReference type="RuleBase" id="RU367090"/>
    </source>
</evidence>
<evidence type="ECO:0000256" key="10">
    <source>
        <dbReference type="ARBA" id="ARBA00022737"/>
    </source>
</evidence>
<keyword evidence="9 15" id="KW-0479">Metal-binding</keyword>
<accession>A0AAU9MSV1</accession>
<evidence type="ECO:0000256" key="12">
    <source>
        <dbReference type="ARBA" id="ARBA00022786"/>
    </source>
</evidence>
<keyword evidence="10" id="KW-0677">Repeat</keyword>
<dbReference type="InterPro" id="IPR054476">
    <property type="entry name" value="Ltn1_N"/>
</dbReference>
<dbReference type="PANTHER" id="PTHR12389:SF0">
    <property type="entry name" value="E3 UBIQUITIN-PROTEIN LIGASE LISTERIN"/>
    <property type="match status" value="1"/>
</dbReference>
<dbReference type="InterPro" id="IPR013083">
    <property type="entry name" value="Znf_RING/FYVE/PHD"/>
</dbReference>
<proteinExistence type="inferred from homology"/>
<dbReference type="EMBL" id="CAKMRJ010002897">
    <property type="protein sequence ID" value="CAH1429577.1"/>
    <property type="molecule type" value="Genomic_DNA"/>
</dbReference>
<dbReference type="Pfam" id="PF23009">
    <property type="entry name" value="UBC_like"/>
    <property type="match status" value="1"/>
</dbReference>
<dbReference type="Pfam" id="PF22999">
    <property type="entry name" value="LTN1_E3_ligase_6th"/>
    <property type="match status" value="1"/>
</dbReference>
<dbReference type="GO" id="GO:1990112">
    <property type="term" value="C:RQC complex"/>
    <property type="evidence" value="ECO:0007669"/>
    <property type="project" value="UniProtKB-UniRule"/>
</dbReference>
<evidence type="ECO:0000256" key="1">
    <source>
        <dbReference type="ARBA" id="ARBA00000900"/>
    </source>
</evidence>
<evidence type="ECO:0000256" key="14">
    <source>
        <dbReference type="PROSITE-ProRule" id="PRU00175"/>
    </source>
</evidence>
<reference evidence="18 19" key="1">
    <citation type="submission" date="2022-01" db="EMBL/GenBank/DDBJ databases">
        <authorList>
            <person name="Xiong W."/>
            <person name="Schranz E."/>
        </authorList>
    </citation>
    <scope>NUCLEOTIDE SEQUENCE [LARGE SCALE GENOMIC DNA]</scope>
</reference>
<dbReference type="SUPFAM" id="SSF48371">
    <property type="entry name" value="ARM repeat"/>
    <property type="match status" value="1"/>
</dbReference>
<comment type="catalytic activity">
    <reaction evidence="1 15">
        <text>S-ubiquitinyl-[E2 ubiquitin-conjugating enzyme]-L-cysteine + [acceptor protein]-L-lysine = [E2 ubiquitin-conjugating enzyme]-L-cysteine + N(6)-ubiquitinyl-[acceptor protein]-L-lysine.</text>
        <dbReference type="EC" id="2.3.2.27"/>
    </reaction>
</comment>
<dbReference type="GO" id="GO:0043023">
    <property type="term" value="F:ribosomal large subunit binding"/>
    <property type="evidence" value="ECO:0007669"/>
    <property type="project" value="TreeGrafter"/>
</dbReference>
<evidence type="ECO:0000313" key="19">
    <source>
        <dbReference type="Proteomes" id="UP001157418"/>
    </source>
</evidence>
<keyword evidence="13 15" id="KW-0862">Zinc</keyword>
<keyword evidence="16" id="KW-0472">Membrane</keyword>
<keyword evidence="16" id="KW-0812">Transmembrane</keyword>
<dbReference type="Gene3D" id="1.25.10.10">
    <property type="entry name" value="Leucine-rich Repeat Variant"/>
    <property type="match status" value="1"/>
</dbReference>
<dbReference type="InterPro" id="IPR039795">
    <property type="entry name" value="LTN1/Rkr1"/>
</dbReference>
<feature type="transmembrane region" description="Helical" evidence="16">
    <location>
        <begin position="48"/>
        <end position="67"/>
    </location>
</feature>
<evidence type="ECO:0000313" key="18">
    <source>
        <dbReference type="EMBL" id="CAH1429577.1"/>
    </source>
</evidence>
<keyword evidence="16" id="KW-1133">Transmembrane helix</keyword>
<dbReference type="FunFam" id="3.30.40.10:FF:000038">
    <property type="entry name" value="E3 ubiquitin-protein ligase listerin"/>
    <property type="match status" value="1"/>
</dbReference>
<evidence type="ECO:0000256" key="13">
    <source>
        <dbReference type="ARBA" id="ARBA00022833"/>
    </source>
</evidence>
<dbReference type="GO" id="GO:1990116">
    <property type="term" value="P:ribosome-associated ubiquitin-dependent protein catabolic process"/>
    <property type="evidence" value="ECO:0007669"/>
    <property type="project" value="UniProtKB-UniRule"/>
</dbReference>
<protein>
    <recommendedName>
        <fullName evidence="6 15">E3 ubiquitin-protein ligase listerin</fullName>
        <ecNumber evidence="5 15">2.3.2.27</ecNumber>
    </recommendedName>
    <alternativeName>
        <fullName evidence="15">RING-type E3 ubiquitin transferase listerin</fullName>
    </alternativeName>
</protein>
<dbReference type="InterPro" id="IPR039804">
    <property type="entry name" value="RING-CH-C4HC3_LTN1"/>
</dbReference>
<evidence type="ECO:0000256" key="16">
    <source>
        <dbReference type="SAM" id="Phobius"/>
    </source>
</evidence>
<name>A0AAU9MSV1_9ASTR</name>
<evidence type="ECO:0000256" key="11">
    <source>
        <dbReference type="ARBA" id="ARBA00022771"/>
    </source>
</evidence>
<gene>
    <name evidence="18" type="ORF">LVIROSA_LOCUS16429</name>
</gene>
<keyword evidence="12 15" id="KW-0833">Ubl conjugation pathway</keyword>
<dbReference type="PROSITE" id="PS50089">
    <property type="entry name" value="ZF_RING_2"/>
    <property type="match status" value="1"/>
</dbReference>
<evidence type="ECO:0000256" key="5">
    <source>
        <dbReference type="ARBA" id="ARBA00012483"/>
    </source>
</evidence>
<dbReference type="InterPro" id="IPR011016">
    <property type="entry name" value="Znf_RING-CH"/>
</dbReference>
<comment type="pathway">
    <text evidence="3 15">Protein modification; protein ubiquitination.</text>
</comment>
<keyword evidence="8 15" id="KW-0808">Transferase</keyword>
<sequence length="1896" mass="213806">MYFELNLDLWLSFTSKTHTTYTITITIAAILLIALTRTDSFPACLALLRLASLGFDRLCFFSPILFVRHKKMGRQKGEAARSKARPSSSSLAASLLPSGATAVGFGGYVGSSRIDTSTPITQDADSLFLDIDGELAQHLKRLARKDPTTKLKALTTLSTLLKQKTAKDVSPIIPQWAFEYKKLLLDYNREVRRATHETMATLVSTVGRELAPHLKSLMGPWWFSQFDAVHEVSQAAKRSFQAAFPVQEKRLDALMLCTDDVFMYLEENLKLTPQSMSDKAVALDELQEMHQQVISSSLLSLATLLDILTNEKHASENSNSELKHALKARSTAISHAEKLISVHKCFMEFLKSSSPAIRSATYSLIRSYIKNIPHALNEANIKTLSPSILGAFQEKDPTCHSSMWEAILLFSRRFPESWNTLSVQKIVLNRFWSFLRNGCFGSRQVSYPALVLFLDCVPDKAITKDKFFLEFFQSFWGGKVHSESSNADQLVFFKSYCECFLWALENAERYCEGLEAIHQFQHTLVDEVLIKLLWHDYLMVPVSRQLTNIDHIQEFGKCITEILSSLFSLNPNLLSSFCSTFEENCLNAFQQTENSENIEKIIRFLLLVDKHAVQKGDSWPLSYLVGPMLPKSFKLIQTIDSSNAVKFMVVAVSTFGPRKVVQEIVQEQNKDMNLKQFLQYYKDIFVPWCLQTNSSSILARLDLLLALLDDECFSEQWDSIVLHATGIHDSDHTLVLTLLMEKTREEIIKRKVDPNNWHHELLDSTALLISHSSPPFGSSNARFIRAVLGGITEEDQIILLSENTSILIFEEIFQKLQTFIQTSNFTWVRNAISLLNVEKHVTIKEHESVLEIATFSLEVLKGTFFRLKSLTQNPHLLPSILAVLFVIDWEHAMSSVFYDGVDDVAYAKVVDRIDFCKSVHDYRCEMNTYFKTLSLDCRRVLGGMLVQVIRWGVVNEEKLDVDKVTSLGCLFVLEVLDSFCEGQIEEQMLLDELLKKDDSWPLWIVPDIKNGQRSGALKVDIVSSNVSECHQMATFVDKLISKLGISRVIAGIDDVAPRHPPYPRAWLAAEMLCTWKWDNGSALSSFLPSLIQYTKYQDLCFTNNLFDPIVQILLDGALEKTIKKLSFFGIYPAPHDELDDIEEVFVRSLVGILNILFGGNIWGKEKAFGLFNLLVDRLFVGEDINLDCLKILPVVMSVLIGPLSSQDNESGNDENDPLKGNQINDIIKGWLERIRSFPSLNTWESGEDMEDWFHLVISCYPIRPTKGMQDFKPQRHISQMERNLLLKLLRNQRFHSATYNTVNKLPVVQMLLSKLTVVTIGYCWTEFNEEDWEFLLYKSRWWIESSVVSMEEIAESVNDTITGTSNSNSNSGVPENLLRIVSDFDSVPLKLATNALIAFSMFRGLIGKQITENESDMNPLRAEKFDAIKDRILEGILRLFFSTGATEAIAGSYSSEGSLVISSSRLDDGHFWELVGSSVVDSSVLARDRAIKSFEIWGLSKGAVSSLYAILFTEKPVPCLQYAAYVILSSQPVSDSAFVIEDSSSSLDETEKDPHDLSLTVRLRDEVSRFLEKPSEIVYLDLVAPERVNVFLAWSLLISHLLSSSSSSSSLSSRTREKLIQHIQDSSNSTILDCIFQHVPLELCTVNIKKKLSELPEGIAEVAAAATRAITDSSVLFAVESLWPVGPDGMASFAGAIYGLMLTTVPAYVRGWFNDIRDRTTSSAIESFTRAWCSPPLITNELSQIKKANLCDENFSVSVSKSVNEVVATYTKDETGMDLVIRLPASYSLRPVDVECTRSLGISEVKQRKWLLSMMSFVRNQNGALAEAIGIWKSNFDKEFEGVEECPICYSVIHTANHSLPRLACRTCKHKFHSACLYKWFSTSHKSNCPLCQSPF</sequence>
<comment type="caution">
    <text evidence="18">The sequence shown here is derived from an EMBL/GenBank/DDBJ whole genome shotgun (WGS) entry which is preliminary data.</text>
</comment>
<dbReference type="InterPro" id="IPR011989">
    <property type="entry name" value="ARM-like"/>
</dbReference>
<dbReference type="Gene3D" id="3.30.40.10">
    <property type="entry name" value="Zinc/RING finger domain, C3HC4 (zinc finger)"/>
    <property type="match status" value="1"/>
</dbReference>
<evidence type="ECO:0000256" key="8">
    <source>
        <dbReference type="ARBA" id="ARBA00022679"/>
    </source>
</evidence>
<evidence type="ECO:0000259" key="17">
    <source>
        <dbReference type="PROSITE" id="PS50089"/>
    </source>
</evidence>
<evidence type="ECO:0000256" key="9">
    <source>
        <dbReference type="ARBA" id="ARBA00022723"/>
    </source>
</evidence>
<comment type="function">
    <text evidence="15">E3 ubiquitin-protein ligase. Component of the ribosome quality control complex (RQC), a ribosome-associated complex that mediates ubiquitination and extraction of incompletely synthesized nascent chains for proteasomal degradation.</text>
</comment>
<evidence type="ECO:0000256" key="6">
    <source>
        <dbReference type="ARBA" id="ARBA00017157"/>
    </source>
</evidence>
<evidence type="ECO:0000256" key="4">
    <source>
        <dbReference type="ARBA" id="ARBA00007997"/>
    </source>
</evidence>
<dbReference type="GO" id="GO:0072344">
    <property type="term" value="P:rescue of stalled ribosome"/>
    <property type="evidence" value="ECO:0007669"/>
    <property type="project" value="UniProtKB-UniRule"/>
</dbReference>
<dbReference type="Pfam" id="PF22958">
    <property type="entry name" value="Ltn1_1st"/>
    <property type="match status" value="1"/>
</dbReference>
<dbReference type="SMART" id="SM00184">
    <property type="entry name" value="RING"/>
    <property type="match status" value="1"/>
</dbReference>
<dbReference type="Proteomes" id="UP001157418">
    <property type="component" value="Unassembled WGS sequence"/>
</dbReference>
<dbReference type="SMART" id="SM00744">
    <property type="entry name" value="RINGv"/>
    <property type="match status" value="1"/>
</dbReference>
<evidence type="ECO:0000256" key="3">
    <source>
        <dbReference type="ARBA" id="ARBA00004906"/>
    </source>
</evidence>
<evidence type="ECO:0000256" key="2">
    <source>
        <dbReference type="ARBA" id="ARBA00004514"/>
    </source>
</evidence>
<comment type="subunit">
    <text evidence="15">Component of the ribosome quality control complex (RQC).</text>
</comment>
<organism evidence="18 19">
    <name type="scientific">Lactuca virosa</name>
    <dbReference type="NCBI Taxonomy" id="75947"/>
    <lineage>
        <taxon>Eukaryota</taxon>
        <taxon>Viridiplantae</taxon>
        <taxon>Streptophyta</taxon>
        <taxon>Embryophyta</taxon>
        <taxon>Tracheophyta</taxon>
        <taxon>Spermatophyta</taxon>
        <taxon>Magnoliopsida</taxon>
        <taxon>eudicotyledons</taxon>
        <taxon>Gunneridae</taxon>
        <taxon>Pentapetalae</taxon>
        <taxon>asterids</taxon>
        <taxon>campanulids</taxon>
        <taxon>Asterales</taxon>
        <taxon>Asteraceae</taxon>
        <taxon>Cichorioideae</taxon>
        <taxon>Cichorieae</taxon>
        <taxon>Lactucinae</taxon>
        <taxon>Lactuca</taxon>
    </lineage>
</organism>
<dbReference type="GO" id="GO:0061630">
    <property type="term" value="F:ubiquitin protein ligase activity"/>
    <property type="evidence" value="ECO:0007669"/>
    <property type="project" value="UniProtKB-UniRule"/>
</dbReference>
<keyword evidence="11 14" id="KW-0863">Zinc-finger</keyword>
<feature type="transmembrane region" description="Helical" evidence="16">
    <location>
        <begin position="20"/>
        <end position="36"/>
    </location>
</feature>
<dbReference type="GO" id="GO:0005829">
    <property type="term" value="C:cytosol"/>
    <property type="evidence" value="ECO:0007669"/>
    <property type="project" value="UniProtKB-SubCell"/>
</dbReference>
<dbReference type="GO" id="GO:0008270">
    <property type="term" value="F:zinc ion binding"/>
    <property type="evidence" value="ECO:0007669"/>
    <property type="project" value="UniProtKB-KW"/>
</dbReference>
<dbReference type="InterPro" id="IPR016024">
    <property type="entry name" value="ARM-type_fold"/>
</dbReference>
<comment type="subcellular location">
    <subcellularLocation>
        <location evidence="2">Cytoplasm</location>
        <location evidence="2">Cytosol</location>
    </subcellularLocation>
</comment>
<dbReference type="CDD" id="cd16491">
    <property type="entry name" value="RING-CH-C4HC3_LTN1"/>
    <property type="match status" value="1"/>
</dbReference>
<keyword evidence="19" id="KW-1185">Reference proteome</keyword>
<keyword evidence="7" id="KW-0963">Cytoplasm</keyword>
<dbReference type="InterPro" id="IPR001841">
    <property type="entry name" value="Znf_RING"/>
</dbReference>